<dbReference type="Pfam" id="PF11855">
    <property type="entry name" value="DUF3375"/>
    <property type="match status" value="1"/>
</dbReference>
<dbReference type="RefSeq" id="WP_191718580.1">
    <property type="nucleotide sequence ID" value="NZ_JACSQP010000004.1"/>
</dbReference>
<reference evidence="1 2" key="1">
    <citation type="submission" date="2020-08" db="EMBL/GenBank/DDBJ databases">
        <title>A Genomic Blueprint of the Chicken Gut Microbiome.</title>
        <authorList>
            <person name="Gilroy R."/>
            <person name="Ravi A."/>
            <person name="Getino M."/>
            <person name="Pursley I."/>
            <person name="Horton D.L."/>
            <person name="Alikhan N.-F."/>
            <person name="Baker D."/>
            <person name="Gharbi K."/>
            <person name="Hall N."/>
            <person name="Watson M."/>
            <person name="Adriaenssens E.M."/>
            <person name="Foster-Nyarko E."/>
            <person name="Jarju S."/>
            <person name="Secka A."/>
            <person name="Antonio M."/>
            <person name="Oren A."/>
            <person name="Chaudhuri R."/>
            <person name="La Ragione R.M."/>
            <person name="Hildebrand F."/>
            <person name="Pallen M.J."/>
        </authorList>
    </citation>
    <scope>NUCLEOTIDE SEQUENCE [LARGE SCALE GENOMIC DNA]</scope>
    <source>
        <strain evidence="1 2">Sa4CUA7</strain>
    </source>
</reference>
<protein>
    <submittedName>
        <fullName evidence="1">DUF3375 family protein</fullName>
    </submittedName>
</protein>
<proteinExistence type="predicted"/>
<dbReference type="Proteomes" id="UP000648352">
    <property type="component" value="Unassembled WGS sequence"/>
</dbReference>
<keyword evidence="2" id="KW-1185">Reference proteome</keyword>
<accession>A0ABR8S1K8</accession>
<organism evidence="1 2">
    <name type="scientific">Microbacterium pullorum</name>
    <dbReference type="NCBI Taxonomy" id="2762236"/>
    <lineage>
        <taxon>Bacteria</taxon>
        <taxon>Bacillati</taxon>
        <taxon>Actinomycetota</taxon>
        <taxon>Actinomycetes</taxon>
        <taxon>Micrococcales</taxon>
        <taxon>Microbacteriaceae</taxon>
        <taxon>Microbacterium</taxon>
    </lineage>
</organism>
<sequence length="492" mass="54417">MSSIVGEHARVIAAFEEPTLSLLRGTLAPANVAILRSAFPQDQKTQPAARLHQVVDAQLRELRERGLPHIPDGDGRDVCMLWVRRRWLTRDVDGTTYTLTSHAMQALGLVRDLTRDRANLSEHRIKNIVDTANRLSVAANPDVEARKQRIRDQIIAHEAELARLDAGGALEAVSADYILEGLVELQDLVSGLPIEFARVGEVVEALQEQLRADFRADDRPAGEIVADFLSRAEDLTTATAEGRAFEGAFNLLDDDALLDQLRSDIASLVGHPDIASVLRPAEKNAMVGIVGIVRDGARETMTKIVDTVGTLNTFIRSRNVAEDRELDRVLRQLEEALGTWMQNAGPRIDIPAALVPDSAEIAYLREKFYDPASDIPLDPLDDTELERPDTMSLEDLRRYGGPHLDVLRVALDVAAGGGDWTVATHVFPYLPDDVRRPVDALGVLHLVADREDLVRTGRTEQYATRRPDGTEQVLVMPELAPTPKREVDDDER</sequence>
<comment type="caution">
    <text evidence="1">The sequence shown here is derived from an EMBL/GenBank/DDBJ whole genome shotgun (WGS) entry which is preliminary data.</text>
</comment>
<dbReference type="InterPro" id="IPR021804">
    <property type="entry name" value="DUF3375"/>
</dbReference>
<name>A0ABR8S1K8_9MICO</name>
<evidence type="ECO:0000313" key="1">
    <source>
        <dbReference type="EMBL" id="MBD7957372.1"/>
    </source>
</evidence>
<dbReference type="EMBL" id="JACSQP010000004">
    <property type="protein sequence ID" value="MBD7957372.1"/>
    <property type="molecule type" value="Genomic_DNA"/>
</dbReference>
<evidence type="ECO:0000313" key="2">
    <source>
        <dbReference type="Proteomes" id="UP000648352"/>
    </source>
</evidence>
<gene>
    <name evidence="1" type="ORF">H9651_06955</name>
</gene>